<dbReference type="EMBL" id="SMLB01000005">
    <property type="protein sequence ID" value="TDD71546.1"/>
    <property type="molecule type" value="Genomic_DNA"/>
</dbReference>
<dbReference type="Proteomes" id="UP000295217">
    <property type="component" value="Unassembled WGS sequence"/>
</dbReference>
<name>A0A4R5AJA1_9ACTN</name>
<evidence type="ECO:0000256" key="1">
    <source>
        <dbReference type="SAM" id="MobiDB-lite"/>
    </source>
</evidence>
<organism evidence="2 3">
    <name type="scientific">Jiangella aurantiaca</name>
    <dbReference type="NCBI Taxonomy" id="2530373"/>
    <lineage>
        <taxon>Bacteria</taxon>
        <taxon>Bacillati</taxon>
        <taxon>Actinomycetota</taxon>
        <taxon>Actinomycetes</taxon>
        <taxon>Jiangellales</taxon>
        <taxon>Jiangellaceae</taxon>
        <taxon>Jiangella</taxon>
    </lineage>
</organism>
<accession>A0A4R5AJA1</accession>
<evidence type="ECO:0000313" key="3">
    <source>
        <dbReference type="Proteomes" id="UP000295217"/>
    </source>
</evidence>
<dbReference type="OrthoDB" id="4317271at2"/>
<gene>
    <name evidence="2" type="ORF">E1262_05170</name>
</gene>
<reference evidence="2 3" key="1">
    <citation type="submission" date="2019-02" db="EMBL/GenBank/DDBJ databases">
        <title>Draft genome sequences of novel Actinobacteria.</title>
        <authorList>
            <person name="Sahin N."/>
            <person name="Ay H."/>
            <person name="Saygin H."/>
        </authorList>
    </citation>
    <scope>NUCLEOTIDE SEQUENCE [LARGE SCALE GENOMIC DNA]</scope>
    <source>
        <strain evidence="2 3">8K307</strain>
    </source>
</reference>
<dbReference type="AlphaFoldDB" id="A0A4R5AJA1"/>
<comment type="caution">
    <text evidence="2">The sequence shown here is derived from an EMBL/GenBank/DDBJ whole genome shotgun (WGS) entry which is preliminary data.</text>
</comment>
<dbReference type="RefSeq" id="WP_132101973.1">
    <property type="nucleotide sequence ID" value="NZ_SMLB01000005.1"/>
</dbReference>
<sequence length="93" mass="9935">MQTPDPEGGVDTVERERSGPGEHTAVRGLGDGRAVVYDDTGRPRAREGDTVGLGGGNLDYDNALMPIDPSHPCALGEYRYFFASGEMDPEVLP</sequence>
<protein>
    <submittedName>
        <fullName evidence="2">Uncharacterized protein</fullName>
    </submittedName>
</protein>
<feature type="compositionally biased region" description="Basic and acidic residues" evidence="1">
    <location>
        <begin position="39"/>
        <end position="49"/>
    </location>
</feature>
<feature type="region of interest" description="Disordered" evidence="1">
    <location>
        <begin position="1"/>
        <end position="56"/>
    </location>
</feature>
<evidence type="ECO:0000313" key="2">
    <source>
        <dbReference type="EMBL" id="TDD71546.1"/>
    </source>
</evidence>
<keyword evidence="3" id="KW-1185">Reference proteome</keyword>
<proteinExistence type="predicted"/>